<feature type="compositionally biased region" description="Polar residues" evidence="1">
    <location>
        <begin position="38"/>
        <end position="55"/>
    </location>
</feature>
<dbReference type="Proteomes" id="UP001075354">
    <property type="component" value="Chromosome 8"/>
</dbReference>
<feature type="region of interest" description="Disordered" evidence="1">
    <location>
        <begin position="214"/>
        <end position="238"/>
    </location>
</feature>
<proteinExistence type="predicted"/>
<organism evidence="2 3">
    <name type="scientific">Megalurothrips usitatus</name>
    <name type="common">bean blossom thrips</name>
    <dbReference type="NCBI Taxonomy" id="439358"/>
    <lineage>
        <taxon>Eukaryota</taxon>
        <taxon>Metazoa</taxon>
        <taxon>Ecdysozoa</taxon>
        <taxon>Arthropoda</taxon>
        <taxon>Hexapoda</taxon>
        <taxon>Insecta</taxon>
        <taxon>Pterygota</taxon>
        <taxon>Neoptera</taxon>
        <taxon>Paraneoptera</taxon>
        <taxon>Thysanoptera</taxon>
        <taxon>Terebrantia</taxon>
        <taxon>Thripoidea</taxon>
        <taxon>Thripidae</taxon>
        <taxon>Megalurothrips</taxon>
    </lineage>
</organism>
<name>A0AAV7XIS7_9NEOP</name>
<accession>A0AAV7XIS7</accession>
<gene>
    <name evidence="2" type="ORF">ONE63_010212</name>
</gene>
<feature type="region of interest" description="Disordered" evidence="1">
    <location>
        <begin position="1"/>
        <end position="81"/>
    </location>
</feature>
<sequence>MTDRKGNESKSGWNNWAQKKNDWNMGNVKRPKLDIHKNQLSQSSISKSTGPSSASGRGGFRRTSSMPSTSKSSPQKDAFDGFDPIQEEFDIEEAKAAVEAAVAAEALELQSQVEQSAQPSTSKNLPVPKVEYKNNGSSGFENLFIDEGEIAEEDIEDCMLKASQEIQASQNQNGVCNTSFSQAYNVFSKGIDAHSSVLETTFKKPVIPFMKTSQQPLSHKGSTINPPVQTGNAVTPLR</sequence>
<dbReference type="AlphaFoldDB" id="A0AAV7XIS7"/>
<protein>
    <submittedName>
        <fullName evidence="2">Uncharacterized protein</fullName>
    </submittedName>
</protein>
<evidence type="ECO:0000256" key="1">
    <source>
        <dbReference type="SAM" id="MobiDB-lite"/>
    </source>
</evidence>
<feature type="compositionally biased region" description="Polar residues" evidence="1">
    <location>
        <begin position="9"/>
        <end position="18"/>
    </location>
</feature>
<evidence type="ECO:0000313" key="2">
    <source>
        <dbReference type="EMBL" id="KAJ1525397.1"/>
    </source>
</evidence>
<feature type="compositionally biased region" description="Low complexity" evidence="1">
    <location>
        <begin position="63"/>
        <end position="73"/>
    </location>
</feature>
<dbReference type="EMBL" id="JAPTSV010000008">
    <property type="protein sequence ID" value="KAJ1525397.1"/>
    <property type="molecule type" value="Genomic_DNA"/>
</dbReference>
<reference evidence="2" key="1">
    <citation type="submission" date="2022-12" db="EMBL/GenBank/DDBJ databases">
        <title>Chromosome-level genome assembly of the bean flower thrips Megalurothrips usitatus.</title>
        <authorList>
            <person name="Ma L."/>
            <person name="Liu Q."/>
            <person name="Li H."/>
            <person name="Cai W."/>
        </authorList>
    </citation>
    <scope>NUCLEOTIDE SEQUENCE</scope>
    <source>
        <strain evidence="2">Cailab_2022a</strain>
    </source>
</reference>
<evidence type="ECO:0000313" key="3">
    <source>
        <dbReference type="Proteomes" id="UP001075354"/>
    </source>
</evidence>
<comment type="caution">
    <text evidence="2">The sequence shown here is derived from an EMBL/GenBank/DDBJ whole genome shotgun (WGS) entry which is preliminary data.</text>
</comment>
<keyword evidence="3" id="KW-1185">Reference proteome</keyword>